<organism evidence="1 2">
    <name type="scientific">Streptomyces millisiae</name>
    <dbReference type="NCBI Taxonomy" id="3075542"/>
    <lineage>
        <taxon>Bacteria</taxon>
        <taxon>Bacillati</taxon>
        <taxon>Actinomycetota</taxon>
        <taxon>Actinomycetes</taxon>
        <taxon>Kitasatosporales</taxon>
        <taxon>Streptomycetaceae</taxon>
        <taxon>Streptomyces</taxon>
    </lineage>
</organism>
<evidence type="ECO:0000313" key="2">
    <source>
        <dbReference type="Proteomes" id="UP001183420"/>
    </source>
</evidence>
<name>A0ABU2LP27_9ACTN</name>
<dbReference type="EMBL" id="JAVREM010000013">
    <property type="protein sequence ID" value="MDT0319328.1"/>
    <property type="molecule type" value="Genomic_DNA"/>
</dbReference>
<proteinExistence type="predicted"/>
<protein>
    <submittedName>
        <fullName evidence="1">Uncharacterized protein</fullName>
    </submittedName>
</protein>
<sequence length="126" mass="13439">MRVLTIGVDPELVDFTAIPRLDAALVRTTGAAVRAELAREGHEVTRCVIDLGETADQVLTRALTGGEFDCVVIGAGVRVVPEHLPLFERVINLVHRLAPGAAICFNTEPGDTVAAVRRGLASRASW</sequence>
<dbReference type="Proteomes" id="UP001183420">
    <property type="component" value="Unassembled WGS sequence"/>
</dbReference>
<comment type="caution">
    <text evidence="1">The sequence shown here is derived from an EMBL/GenBank/DDBJ whole genome shotgun (WGS) entry which is preliminary data.</text>
</comment>
<gene>
    <name evidence="1" type="ORF">RNC47_13365</name>
</gene>
<keyword evidence="2" id="KW-1185">Reference proteome</keyword>
<reference evidence="2" key="1">
    <citation type="submission" date="2023-07" db="EMBL/GenBank/DDBJ databases">
        <title>30 novel species of actinomycetes from the DSMZ collection.</title>
        <authorList>
            <person name="Nouioui I."/>
        </authorList>
    </citation>
    <scope>NUCLEOTIDE SEQUENCE [LARGE SCALE GENOMIC DNA]</scope>
    <source>
        <strain evidence="2">DSM 44918</strain>
    </source>
</reference>
<dbReference type="RefSeq" id="WP_311598579.1">
    <property type="nucleotide sequence ID" value="NZ_JAVREM010000013.1"/>
</dbReference>
<accession>A0ABU2LP27</accession>
<evidence type="ECO:0000313" key="1">
    <source>
        <dbReference type="EMBL" id="MDT0319328.1"/>
    </source>
</evidence>